<keyword evidence="2 4" id="KW-0732">Signal</keyword>
<reference evidence="5" key="1">
    <citation type="journal article" date="2018" name="Biosci. Biotechnol. Biochem.">
        <title>Polysaccharide hydrolase of the hadal zone amphipods Hirondellea gigas.</title>
        <authorList>
            <person name="Kobayashi H."/>
            <person name="Nagahama T."/>
            <person name="Arai W."/>
            <person name="Sasagawa Y."/>
            <person name="Umeda M."/>
            <person name="Hayashi T."/>
            <person name="Nikaido I."/>
            <person name="Watanabe H."/>
            <person name="Oguri K."/>
            <person name="Kitazato H."/>
            <person name="Fujioka K."/>
            <person name="Kido Y."/>
            <person name="Takami H."/>
        </authorList>
    </citation>
    <scope>NUCLEOTIDE SEQUENCE</scope>
    <source>
        <tissue evidence="5">Whole body</tissue>
    </source>
</reference>
<dbReference type="InterPro" id="IPR001611">
    <property type="entry name" value="Leu-rich_rpt"/>
</dbReference>
<evidence type="ECO:0000256" key="2">
    <source>
        <dbReference type="ARBA" id="ARBA00022729"/>
    </source>
</evidence>
<dbReference type="SUPFAM" id="SSF52058">
    <property type="entry name" value="L domain-like"/>
    <property type="match status" value="1"/>
</dbReference>
<dbReference type="GO" id="GO:0005886">
    <property type="term" value="C:plasma membrane"/>
    <property type="evidence" value="ECO:0007669"/>
    <property type="project" value="TreeGrafter"/>
</dbReference>
<dbReference type="AlphaFoldDB" id="A0A2P2I446"/>
<sequence>MELNLQKLLFFASLTASLYEIGAIPVDGTSTSTSWPCPDKEAIYPCTCSSDVAYNLNMDCSLVKGDQQLRDIFSFEFPFDDISTFYISDNKNISVLSANLFGEKSFIFINIVGTSLDEIDANVFADSHETLASLNLEHDELTEFAFDVISQYKILVSLKLNDNKLGTLPSIQSNTLRSLIMNSNPGLKLVDGELTFEGLPNLETIKLINTDLTSIVPNLFSKLNYIRNIYLSSNNIHTIEEYSINAPLDSIEMLYIADNSITTINVGAITGLRTDAELDLSKNLITEMTEEVWRPILEQMSGIGNLILDDNPLFCGCDMYWIVQDEKLWRQFSPQSSCHAGGNVITLSKEQFDFMCGS</sequence>
<proteinExistence type="evidence at transcript level"/>
<keyword evidence="1" id="KW-0433">Leucine-rich repeat</keyword>
<dbReference type="InterPro" id="IPR050541">
    <property type="entry name" value="LRR_TM_domain-containing"/>
</dbReference>
<organism evidence="5">
    <name type="scientific">Hirondellea gigas</name>
    <dbReference type="NCBI Taxonomy" id="1518452"/>
    <lineage>
        <taxon>Eukaryota</taxon>
        <taxon>Metazoa</taxon>
        <taxon>Ecdysozoa</taxon>
        <taxon>Arthropoda</taxon>
        <taxon>Crustacea</taxon>
        <taxon>Multicrustacea</taxon>
        <taxon>Malacostraca</taxon>
        <taxon>Eumalacostraca</taxon>
        <taxon>Peracarida</taxon>
        <taxon>Amphipoda</taxon>
        <taxon>Amphilochidea</taxon>
        <taxon>Lysianassida</taxon>
        <taxon>Lysianassidira</taxon>
        <taxon>Lysianassoidea</taxon>
        <taxon>Lysianassidae</taxon>
        <taxon>Hirondellea</taxon>
    </lineage>
</organism>
<evidence type="ECO:0000256" key="4">
    <source>
        <dbReference type="SAM" id="SignalP"/>
    </source>
</evidence>
<evidence type="ECO:0000256" key="1">
    <source>
        <dbReference type="ARBA" id="ARBA00022614"/>
    </source>
</evidence>
<dbReference type="Pfam" id="PF13855">
    <property type="entry name" value="LRR_8"/>
    <property type="match status" value="1"/>
</dbReference>
<keyword evidence="5" id="KW-0560">Oxidoreductase</keyword>
<keyword evidence="5" id="KW-0503">Monooxygenase</keyword>
<feature type="signal peptide" evidence="4">
    <location>
        <begin position="1"/>
        <end position="23"/>
    </location>
</feature>
<dbReference type="EMBL" id="IACF01003170">
    <property type="protein sequence ID" value="LAB68797.1"/>
    <property type="molecule type" value="mRNA"/>
</dbReference>
<dbReference type="InterPro" id="IPR032675">
    <property type="entry name" value="LRR_dom_sf"/>
</dbReference>
<dbReference type="GO" id="GO:0004497">
    <property type="term" value="F:monooxygenase activity"/>
    <property type="evidence" value="ECO:0007669"/>
    <property type="project" value="UniProtKB-KW"/>
</dbReference>
<dbReference type="PANTHER" id="PTHR24369">
    <property type="entry name" value="ANTIGEN BSP, PUTATIVE-RELATED"/>
    <property type="match status" value="1"/>
</dbReference>
<dbReference type="PANTHER" id="PTHR24369:SF210">
    <property type="entry name" value="CHAOPTIN-RELATED"/>
    <property type="match status" value="1"/>
</dbReference>
<keyword evidence="3" id="KW-0677">Repeat</keyword>
<evidence type="ECO:0000313" key="5">
    <source>
        <dbReference type="EMBL" id="LAB68797.1"/>
    </source>
</evidence>
<feature type="chain" id="PRO_5015177572" evidence="4">
    <location>
        <begin position="24"/>
        <end position="358"/>
    </location>
</feature>
<dbReference type="Gene3D" id="3.80.10.10">
    <property type="entry name" value="Ribonuclease Inhibitor"/>
    <property type="match status" value="2"/>
</dbReference>
<name>A0A2P2I446_9CRUS</name>
<protein>
    <submittedName>
        <fullName evidence="5">Oplophorus-luciferin 2-monooxygenase non-catalytic subunit-like</fullName>
    </submittedName>
</protein>
<accession>A0A2P2I446</accession>
<evidence type="ECO:0000256" key="3">
    <source>
        <dbReference type="ARBA" id="ARBA00022737"/>
    </source>
</evidence>